<sequence length="262" mass="30696">MYIASEWMPEFQPFNSIEQDNPTELSHATVQFHFLASFLSLCDMEEKSFGLNGNSDPIILDFMTTNYRDPVNGFLYQDNMIYSYLTRDILKTCDSTARLQIAKDAVQKWNLIEKMDEGLKLMDKIVEDFGRSKMDFDKKTKNLEEYVKNVKSNIQELFLRDSLHDTDEKERGWLQLSGYLCVSNVGNRQKVGKIEFANSYIHSKKWQCPNQKEDIKLIILLHKRRVYSEDPTTPKCLELVFSLIFFNNEDTKITMMTCLVSR</sequence>
<accession>A0A1I7T0D7</accession>
<dbReference type="PANTHER" id="PTHR33651:SF3">
    <property type="entry name" value="PHAGE PROTEIN"/>
    <property type="match status" value="1"/>
</dbReference>
<dbReference type="WBParaSite" id="Csp11.Scaffold442.g1205.t1">
    <property type="protein sequence ID" value="Csp11.Scaffold442.g1205.t1"/>
    <property type="gene ID" value="Csp11.Scaffold442.g1205"/>
</dbReference>
<reference evidence="2" key="1">
    <citation type="submission" date="2016-11" db="UniProtKB">
        <authorList>
            <consortium name="WormBaseParasite"/>
        </authorList>
    </citation>
    <scope>IDENTIFICATION</scope>
</reference>
<proteinExistence type="predicted"/>
<name>A0A1I7T0D7_9PELO</name>
<evidence type="ECO:0000313" key="2">
    <source>
        <dbReference type="WBParaSite" id="Csp11.Scaffold442.g1205.t1"/>
    </source>
</evidence>
<dbReference type="AlphaFoldDB" id="A0A1I7T0D7"/>
<dbReference type="eggNOG" id="ENOG502TJRQ">
    <property type="taxonomic scope" value="Eukaryota"/>
</dbReference>
<keyword evidence="1" id="KW-1185">Reference proteome</keyword>
<dbReference type="Proteomes" id="UP000095282">
    <property type="component" value="Unplaced"/>
</dbReference>
<organism evidence="1 2">
    <name type="scientific">Caenorhabditis tropicalis</name>
    <dbReference type="NCBI Taxonomy" id="1561998"/>
    <lineage>
        <taxon>Eukaryota</taxon>
        <taxon>Metazoa</taxon>
        <taxon>Ecdysozoa</taxon>
        <taxon>Nematoda</taxon>
        <taxon>Chromadorea</taxon>
        <taxon>Rhabditida</taxon>
        <taxon>Rhabditina</taxon>
        <taxon>Rhabditomorpha</taxon>
        <taxon>Rhabditoidea</taxon>
        <taxon>Rhabditidae</taxon>
        <taxon>Peloderinae</taxon>
        <taxon>Caenorhabditis</taxon>
    </lineage>
</organism>
<protein>
    <submittedName>
        <fullName evidence="2">Terpene_synth_C domain-containing protein</fullName>
    </submittedName>
</protein>
<evidence type="ECO:0000313" key="1">
    <source>
        <dbReference type="Proteomes" id="UP000095282"/>
    </source>
</evidence>
<dbReference type="PANTHER" id="PTHR33651">
    <property type="entry name" value="PROTEIN CBG06246"/>
    <property type="match status" value="1"/>
</dbReference>